<comment type="similarity">
    <text evidence="1">Belongs to the nitronate monooxygenase family. NMO class I subfamily.</text>
</comment>
<evidence type="ECO:0000256" key="2">
    <source>
        <dbReference type="ARBA" id="ARBA00022630"/>
    </source>
</evidence>
<dbReference type="CDD" id="cd04730">
    <property type="entry name" value="NPD_like"/>
    <property type="match status" value="1"/>
</dbReference>
<keyword evidence="3" id="KW-0288">FMN</keyword>
<reference evidence="6" key="2">
    <citation type="submission" date="2021-04" db="EMBL/GenBank/DDBJ databases">
        <authorList>
            <person name="Gilroy R."/>
        </authorList>
    </citation>
    <scope>NUCLEOTIDE SEQUENCE</scope>
    <source>
        <strain evidence="6">CHK32-1732</strain>
    </source>
</reference>
<dbReference type="PANTHER" id="PTHR42747">
    <property type="entry name" value="NITRONATE MONOOXYGENASE-RELATED"/>
    <property type="match status" value="1"/>
</dbReference>
<dbReference type="PANTHER" id="PTHR42747:SF4">
    <property type="entry name" value="BLR1330 PROTEIN"/>
    <property type="match status" value="1"/>
</dbReference>
<keyword evidence="4" id="KW-0560">Oxidoreductase</keyword>
<keyword evidence="2" id="KW-0285">Flavoprotein</keyword>
<evidence type="ECO:0000256" key="4">
    <source>
        <dbReference type="ARBA" id="ARBA00023002"/>
    </source>
</evidence>
<dbReference type="Pfam" id="PF03060">
    <property type="entry name" value="NMO"/>
    <property type="match status" value="1"/>
</dbReference>
<accession>A0A9D1UK63</accession>
<proteinExistence type="inferred from homology"/>
<evidence type="ECO:0000256" key="3">
    <source>
        <dbReference type="ARBA" id="ARBA00022643"/>
    </source>
</evidence>
<dbReference type="InterPro" id="IPR013785">
    <property type="entry name" value="Aldolase_TIM"/>
</dbReference>
<evidence type="ECO:0000256" key="1">
    <source>
        <dbReference type="ARBA" id="ARBA00009881"/>
    </source>
</evidence>
<sequence>MPLPPVLQQPLSVPVVASPMFIASSPELVIAQCTSGIIGSFPALNARPAEKLDEWLTQIEEGIAAFQQENPDAVVAPFAVNQIVHHSNDRLQQDMEVIVKHRVPIVITSLGVVPEINEAVHSYGGIVLHDVIKNRHAQKAIEGGADGIIAVAAGAGGHAGSQSPFALLNEIRQWFDGPLLLSGAISHGRSIFAALAAGADFAYVGSPFLATPEANTVDDYKQMIVDSSAADVIYSNLFTGVHGNYLRGSIENAGLDADNLPESDPSKMNFGSGSGNDAKAWKDIWGCGQGIGSITGIQPAADLIAQFKDEFRAAVDAFDEKVRVRQL</sequence>
<dbReference type="InterPro" id="IPR004136">
    <property type="entry name" value="NMO"/>
</dbReference>
<reference evidence="6" key="1">
    <citation type="journal article" date="2021" name="PeerJ">
        <title>Extensive microbial diversity within the chicken gut microbiome revealed by metagenomics and culture.</title>
        <authorList>
            <person name="Gilroy R."/>
            <person name="Ravi A."/>
            <person name="Getino M."/>
            <person name="Pursley I."/>
            <person name="Horton D.L."/>
            <person name="Alikhan N.F."/>
            <person name="Baker D."/>
            <person name="Gharbi K."/>
            <person name="Hall N."/>
            <person name="Watson M."/>
            <person name="Adriaenssens E.M."/>
            <person name="Foster-Nyarko E."/>
            <person name="Jarju S."/>
            <person name="Secka A."/>
            <person name="Antonio M."/>
            <person name="Oren A."/>
            <person name="Chaudhuri R.R."/>
            <person name="La Ragione R."/>
            <person name="Hildebrand F."/>
            <person name="Pallen M.J."/>
        </authorList>
    </citation>
    <scope>NUCLEOTIDE SEQUENCE</scope>
    <source>
        <strain evidence="6">CHK32-1732</strain>
    </source>
</reference>
<gene>
    <name evidence="6" type="ORF">H9870_01880</name>
</gene>
<dbReference type="Proteomes" id="UP000824190">
    <property type="component" value="Unassembled WGS sequence"/>
</dbReference>
<dbReference type="FunFam" id="3.20.20.70:FF:000210">
    <property type="entry name" value="2-nitropropane dioxygenase"/>
    <property type="match status" value="1"/>
</dbReference>
<evidence type="ECO:0000313" key="6">
    <source>
        <dbReference type="EMBL" id="HIW90403.1"/>
    </source>
</evidence>
<organism evidence="6 7">
    <name type="scientific">Candidatus Corynebacterium avicola</name>
    <dbReference type="NCBI Taxonomy" id="2838527"/>
    <lineage>
        <taxon>Bacteria</taxon>
        <taxon>Bacillati</taxon>
        <taxon>Actinomycetota</taxon>
        <taxon>Actinomycetes</taxon>
        <taxon>Mycobacteriales</taxon>
        <taxon>Corynebacteriaceae</taxon>
        <taxon>Corynebacterium</taxon>
    </lineage>
</organism>
<dbReference type="GO" id="GO:0018580">
    <property type="term" value="F:nitronate monooxygenase activity"/>
    <property type="evidence" value="ECO:0007669"/>
    <property type="project" value="InterPro"/>
</dbReference>
<comment type="caution">
    <text evidence="6">The sequence shown here is derived from an EMBL/GenBank/DDBJ whole genome shotgun (WGS) entry which is preliminary data.</text>
</comment>
<name>A0A9D1UK63_9CORY</name>
<dbReference type="SUPFAM" id="SSF51412">
    <property type="entry name" value="Inosine monophosphate dehydrogenase (IMPDH)"/>
    <property type="match status" value="1"/>
</dbReference>
<dbReference type="Gene3D" id="3.20.20.70">
    <property type="entry name" value="Aldolase class I"/>
    <property type="match status" value="1"/>
</dbReference>
<dbReference type="AlphaFoldDB" id="A0A9D1UK63"/>
<protein>
    <submittedName>
        <fullName evidence="6">Nitronate monooxygenase family protein</fullName>
    </submittedName>
</protein>
<evidence type="ECO:0000256" key="5">
    <source>
        <dbReference type="ARBA" id="ARBA00023033"/>
    </source>
</evidence>
<evidence type="ECO:0000313" key="7">
    <source>
        <dbReference type="Proteomes" id="UP000824190"/>
    </source>
</evidence>
<keyword evidence="5 6" id="KW-0503">Monooxygenase</keyword>
<dbReference type="EMBL" id="DXGC01000017">
    <property type="protein sequence ID" value="HIW90403.1"/>
    <property type="molecule type" value="Genomic_DNA"/>
</dbReference>